<gene>
    <name evidence="2" type="ORF">BEN76_04620</name>
</gene>
<reference evidence="2 3" key="1">
    <citation type="submission" date="2016-08" db="EMBL/GenBank/DDBJ databases">
        <title>Complete genome sequence of Acinetobacter baylyi strain GFJ2.</title>
        <authorList>
            <person name="Tabata M."/>
            <person name="Kuboki S."/>
            <person name="Gibu N."/>
            <person name="Kinouchi Y."/>
            <person name="Vangnai A."/>
            <person name="Kasai D."/>
            <person name="Fukuda M."/>
        </authorList>
    </citation>
    <scope>NUCLEOTIDE SEQUENCE [LARGE SCALE GENOMIC DNA]</scope>
    <source>
        <strain evidence="2 3">GFJ2</strain>
    </source>
</reference>
<proteinExistence type="predicted"/>
<dbReference type="InterPro" id="IPR013078">
    <property type="entry name" value="His_Pase_superF_clade-1"/>
</dbReference>
<dbReference type="InterPro" id="IPR029033">
    <property type="entry name" value="His_PPase_superfam"/>
</dbReference>
<evidence type="ECO:0000313" key="2">
    <source>
        <dbReference type="EMBL" id="APV35331.1"/>
    </source>
</evidence>
<dbReference type="STRING" id="487316.BEN76_04620"/>
<dbReference type="PANTHER" id="PTHR46517">
    <property type="entry name" value="FRUCTOSE-2,6-BISPHOSPHATASE TIGAR"/>
    <property type="match status" value="1"/>
</dbReference>
<dbReference type="Proteomes" id="UP000185674">
    <property type="component" value="Chromosome"/>
</dbReference>
<dbReference type="PANTHER" id="PTHR46517:SF1">
    <property type="entry name" value="FRUCTOSE-2,6-BISPHOSPHATASE TIGAR"/>
    <property type="match status" value="1"/>
</dbReference>
<dbReference type="GO" id="GO:0004331">
    <property type="term" value="F:fructose-2,6-bisphosphate 2-phosphatase activity"/>
    <property type="evidence" value="ECO:0007669"/>
    <property type="project" value="TreeGrafter"/>
</dbReference>
<dbReference type="GO" id="GO:0045820">
    <property type="term" value="P:negative regulation of glycolytic process"/>
    <property type="evidence" value="ECO:0007669"/>
    <property type="project" value="TreeGrafter"/>
</dbReference>
<evidence type="ECO:0000256" key="1">
    <source>
        <dbReference type="ARBA" id="ARBA00022801"/>
    </source>
</evidence>
<dbReference type="KEGG" id="asol:BEN76_04620"/>
<protein>
    <submittedName>
        <fullName evidence="2">Histidine phosphatase family protein</fullName>
    </submittedName>
</protein>
<dbReference type="SMART" id="SM00855">
    <property type="entry name" value="PGAM"/>
    <property type="match status" value="1"/>
</dbReference>
<dbReference type="AlphaFoldDB" id="A0A1P8EGK5"/>
<evidence type="ECO:0000313" key="3">
    <source>
        <dbReference type="Proteomes" id="UP000185674"/>
    </source>
</evidence>
<dbReference type="InterPro" id="IPR051695">
    <property type="entry name" value="Phosphoglycerate_Mutase"/>
</dbReference>
<dbReference type="CDD" id="cd07067">
    <property type="entry name" value="HP_PGM_like"/>
    <property type="match status" value="1"/>
</dbReference>
<organism evidence="2 3">
    <name type="scientific">Acinetobacter soli</name>
    <dbReference type="NCBI Taxonomy" id="487316"/>
    <lineage>
        <taxon>Bacteria</taxon>
        <taxon>Pseudomonadati</taxon>
        <taxon>Pseudomonadota</taxon>
        <taxon>Gammaproteobacteria</taxon>
        <taxon>Moraxellales</taxon>
        <taxon>Moraxellaceae</taxon>
        <taxon>Acinetobacter</taxon>
    </lineage>
</organism>
<name>A0A1P8EGK5_9GAMM</name>
<dbReference type="PIRSF" id="PIRSF000709">
    <property type="entry name" value="6PFK_2-Ptase"/>
    <property type="match status" value="1"/>
</dbReference>
<dbReference type="GO" id="GO:0005829">
    <property type="term" value="C:cytosol"/>
    <property type="evidence" value="ECO:0007669"/>
    <property type="project" value="TreeGrafter"/>
</dbReference>
<dbReference type="SUPFAM" id="SSF53254">
    <property type="entry name" value="Phosphoglycerate mutase-like"/>
    <property type="match status" value="1"/>
</dbReference>
<dbReference type="Pfam" id="PF00300">
    <property type="entry name" value="His_Phos_1"/>
    <property type="match status" value="1"/>
</dbReference>
<accession>A0A1P8EGK5</accession>
<sequence length="203" mass="22970">MNLPIIQLDLLRHGATEQGHTLRGHIDDALTAEGLAQMQASIDTHSNQNWHVIVSSPLLRCAHFAAPLAQRLACPYIEVEALKEMYFGEWEGKTTQSIYEQSPEELANFWQCPTQYSAPQGERLIDFQTRVLNALKKLIELMSMQHQSHALVVTHGGVIKLLRCLAQQRPLDELLSMQAPLGELVTLQLSTQDDQLMIQEMYQ</sequence>
<dbReference type="EMBL" id="CP016896">
    <property type="protein sequence ID" value="APV35331.1"/>
    <property type="molecule type" value="Genomic_DNA"/>
</dbReference>
<dbReference type="RefSeq" id="WP_076032402.1">
    <property type="nucleotide sequence ID" value="NZ_BKXY01000030.1"/>
</dbReference>
<keyword evidence="1" id="KW-0378">Hydrolase</keyword>
<dbReference type="GO" id="GO:0043456">
    <property type="term" value="P:regulation of pentose-phosphate shunt"/>
    <property type="evidence" value="ECO:0007669"/>
    <property type="project" value="TreeGrafter"/>
</dbReference>
<dbReference type="eggNOG" id="COG0406">
    <property type="taxonomic scope" value="Bacteria"/>
</dbReference>
<dbReference type="Gene3D" id="3.40.50.1240">
    <property type="entry name" value="Phosphoglycerate mutase-like"/>
    <property type="match status" value="1"/>
</dbReference>